<accession>A0A5J9WR96</accession>
<dbReference type="InterPro" id="IPR056594">
    <property type="entry name" value="AT5G49610-like_b-prop"/>
</dbReference>
<feature type="region of interest" description="Disordered" evidence="1">
    <location>
        <begin position="369"/>
        <end position="421"/>
    </location>
</feature>
<feature type="compositionally biased region" description="Polar residues" evidence="1">
    <location>
        <begin position="385"/>
        <end position="395"/>
    </location>
</feature>
<organism evidence="3 4">
    <name type="scientific">Eragrostis curvula</name>
    <name type="common">weeping love grass</name>
    <dbReference type="NCBI Taxonomy" id="38414"/>
    <lineage>
        <taxon>Eukaryota</taxon>
        <taxon>Viridiplantae</taxon>
        <taxon>Streptophyta</taxon>
        <taxon>Embryophyta</taxon>
        <taxon>Tracheophyta</taxon>
        <taxon>Spermatophyta</taxon>
        <taxon>Magnoliopsida</taxon>
        <taxon>Liliopsida</taxon>
        <taxon>Poales</taxon>
        <taxon>Poaceae</taxon>
        <taxon>PACMAD clade</taxon>
        <taxon>Chloridoideae</taxon>
        <taxon>Eragrostideae</taxon>
        <taxon>Eragrostidinae</taxon>
        <taxon>Eragrostis</taxon>
    </lineage>
</organism>
<proteinExistence type="predicted"/>
<comment type="caution">
    <text evidence="3">The sequence shown here is derived from an EMBL/GenBank/DDBJ whole genome shotgun (WGS) entry which is preliminary data.</text>
</comment>
<dbReference type="Pfam" id="PF23635">
    <property type="entry name" value="Beta-prop_AT5G49610-like"/>
    <property type="match status" value="1"/>
</dbReference>
<evidence type="ECO:0000259" key="2">
    <source>
        <dbReference type="Pfam" id="PF23635"/>
    </source>
</evidence>
<feature type="non-terminal residue" evidence="3">
    <location>
        <position position="1"/>
    </location>
</feature>
<evidence type="ECO:0000313" key="3">
    <source>
        <dbReference type="EMBL" id="TVU50447.1"/>
    </source>
</evidence>
<evidence type="ECO:0000256" key="1">
    <source>
        <dbReference type="SAM" id="MobiDB-lite"/>
    </source>
</evidence>
<name>A0A5J9WR96_9POAL</name>
<dbReference type="Proteomes" id="UP000324897">
    <property type="component" value="Chromosome 6"/>
</dbReference>
<reference evidence="3 4" key="1">
    <citation type="journal article" date="2019" name="Sci. Rep.">
        <title>A high-quality genome of Eragrostis curvula grass provides insights into Poaceae evolution and supports new strategies to enhance forage quality.</title>
        <authorList>
            <person name="Carballo J."/>
            <person name="Santos B.A.C.M."/>
            <person name="Zappacosta D."/>
            <person name="Garbus I."/>
            <person name="Selva J.P."/>
            <person name="Gallo C.A."/>
            <person name="Diaz A."/>
            <person name="Albertini E."/>
            <person name="Caccamo M."/>
            <person name="Echenique V."/>
        </authorList>
    </citation>
    <scope>NUCLEOTIDE SEQUENCE [LARGE SCALE GENOMIC DNA]</scope>
    <source>
        <strain evidence="4">cv. Victoria</strain>
        <tissue evidence="3">Leaf</tissue>
    </source>
</reference>
<gene>
    <name evidence="3" type="ORF">EJB05_01818</name>
</gene>
<dbReference type="AlphaFoldDB" id="A0A5J9WR96"/>
<dbReference type="PANTHER" id="PTHR33207">
    <property type="entry name" value="F-BOX DOMAIN CONTAINING PROTEIN-RELATED"/>
    <property type="match status" value="1"/>
</dbReference>
<evidence type="ECO:0000313" key="4">
    <source>
        <dbReference type="Proteomes" id="UP000324897"/>
    </source>
</evidence>
<sequence>MVVMDTATLQFSFIDLPEHLKGQGQLYVAGEAKDGELCIVSAVEFVLLVWFRRADSDGVMQWMIDDVIPLEEELLRATGGSSDEHGELKVLSILDGIVYLCTFETFIDPEQVVSQVPNVSNATTQQRQTINVVPQDSPPEFRIWLIPQHPSDDLRTKERPIQLHCNCFACRNKVWVLLNISAREHMSLEEEPVLWESASGAFGIGGSHQTIGRSPLSGVTNLMTPTVGSGDNVERRAIELEPTSQVNEPSINALAASSQKSVVRKIKSEGDPIDPVLMKKRAGNVERNKRWRERQKAGCNNPSIPAGSNNTCVLADCMMCDDTKQIDSSATVYEPDSSDVLCDTAHTPEELKRLKKRLYMREYRKRKREEAAQVAEMEAAKRQAAESQHSGSQAQPLRPSPAAQLARAARSPSTTDRRDPP</sequence>
<feature type="non-terminal residue" evidence="3">
    <location>
        <position position="421"/>
    </location>
</feature>
<keyword evidence="4" id="KW-1185">Reference proteome</keyword>
<protein>
    <recommendedName>
        <fullName evidence="2">F-box protein AT5G49610-like beta-propeller domain-containing protein</fullName>
    </recommendedName>
</protein>
<dbReference type="Gramene" id="TVU50447">
    <property type="protein sequence ID" value="TVU50447"/>
    <property type="gene ID" value="EJB05_01818"/>
</dbReference>
<dbReference type="EMBL" id="RWGY01000002">
    <property type="protein sequence ID" value="TVU50447.1"/>
    <property type="molecule type" value="Genomic_DNA"/>
</dbReference>
<feature type="domain" description="F-box protein AT5G49610-like beta-propeller" evidence="2">
    <location>
        <begin position="2"/>
        <end position="76"/>
    </location>
</feature>